<evidence type="ECO:0000313" key="14">
    <source>
        <dbReference type="EMBL" id="TXL68129.1"/>
    </source>
</evidence>
<evidence type="ECO:0000256" key="1">
    <source>
        <dbReference type="ARBA" id="ARBA00001947"/>
    </source>
</evidence>
<keyword evidence="7" id="KW-0378">Hydrolase</keyword>
<evidence type="ECO:0000256" key="9">
    <source>
        <dbReference type="ARBA" id="ARBA00022989"/>
    </source>
</evidence>
<keyword evidence="10" id="KW-0482">Metalloprotease</keyword>
<evidence type="ECO:0000256" key="8">
    <source>
        <dbReference type="ARBA" id="ARBA00022833"/>
    </source>
</evidence>
<feature type="transmembrane region" description="Helical" evidence="12">
    <location>
        <begin position="158"/>
        <end position="191"/>
    </location>
</feature>
<sequence>MNRKYVPPIYIHPILFIFIGISFVTGTFLSLFIILMIVFIHELGHYLMASFFNWRIKKVTLWVFGGVMETDEHASRPLYEEILVTIAGPVQHLFIYLFYFMFKQFEVFPDSILAMILLYNTMILVFNLLPVWPLDGGKFLFFCLSHFLPYRKAYDGTILFSIIVCILSLVFFLLFNFNPFTLCLLIGFLMIENIVEWKRRYFVFLRFLLNRYHVDLDRVRKIKPIVVSSEEKLISVLQLFQRDTKHFIYIIFPGQKRERLDESKCLQSYFYEKQIHKTIGELVKNT</sequence>
<dbReference type="Pfam" id="PF02163">
    <property type="entry name" value="Peptidase_M50"/>
    <property type="match status" value="2"/>
</dbReference>
<dbReference type="GO" id="GO:0046872">
    <property type="term" value="F:metal ion binding"/>
    <property type="evidence" value="ECO:0007669"/>
    <property type="project" value="UniProtKB-KW"/>
</dbReference>
<dbReference type="GO" id="GO:0006508">
    <property type="term" value="P:proteolysis"/>
    <property type="evidence" value="ECO:0007669"/>
    <property type="project" value="UniProtKB-KW"/>
</dbReference>
<feature type="transmembrane region" description="Helical" evidence="12">
    <location>
        <begin position="12"/>
        <end position="40"/>
    </location>
</feature>
<feature type="domain" description="Peptidase M50" evidence="13">
    <location>
        <begin position="31"/>
        <end position="102"/>
    </location>
</feature>
<evidence type="ECO:0000259" key="13">
    <source>
        <dbReference type="Pfam" id="PF02163"/>
    </source>
</evidence>
<feature type="transmembrane region" description="Helical" evidence="12">
    <location>
        <begin position="82"/>
        <end position="100"/>
    </location>
</feature>
<name>A0A5C8P3P7_9BACI</name>
<dbReference type="OrthoDB" id="166377at2"/>
<evidence type="ECO:0000256" key="3">
    <source>
        <dbReference type="ARBA" id="ARBA00007931"/>
    </source>
</evidence>
<feature type="transmembrane region" description="Helical" evidence="12">
    <location>
        <begin position="112"/>
        <end position="132"/>
    </location>
</feature>
<reference evidence="14 15" key="1">
    <citation type="submission" date="2019-06" db="EMBL/GenBank/DDBJ databases">
        <title>Cerasibacillus sp. nov., isolated from maize field.</title>
        <authorList>
            <person name="Lin S.-Y."/>
            <person name="Tsai C.-F."/>
            <person name="Young C.-C."/>
        </authorList>
    </citation>
    <scope>NUCLEOTIDE SEQUENCE [LARGE SCALE GENOMIC DNA]</scope>
    <source>
        <strain evidence="14 15">CC-CFT480</strain>
    </source>
</reference>
<evidence type="ECO:0000256" key="7">
    <source>
        <dbReference type="ARBA" id="ARBA00022801"/>
    </source>
</evidence>
<dbReference type="PANTHER" id="PTHR39188:SF3">
    <property type="entry name" value="STAGE IV SPORULATION PROTEIN FB"/>
    <property type="match status" value="1"/>
</dbReference>
<proteinExistence type="inferred from homology"/>
<accession>A0A5C8P3P7</accession>
<dbReference type="AlphaFoldDB" id="A0A5C8P3P7"/>
<comment type="subcellular location">
    <subcellularLocation>
        <location evidence="2">Membrane</location>
        <topology evidence="2">Multi-pass membrane protein</topology>
    </subcellularLocation>
</comment>
<comment type="similarity">
    <text evidence="3">Belongs to the peptidase M50B family.</text>
</comment>
<keyword evidence="8" id="KW-0862">Zinc</keyword>
<dbReference type="InterPro" id="IPR008915">
    <property type="entry name" value="Peptidase_M50"/>
</dbReference>
<organism evidence="14 15">
    <name type="scientific">Cerasibacillus terrae</name>
    <dbReference type="NCBI Taxonomy" id="2498845"/>
    <lineage>
        <taxon>Bacteria</taxon>
        <taxon>Bacillati</taxon>
        <taxon>Bacillota</taxon>
        <taxon>Bacilli</taxon>
        <taxon>Bacillales</taxon>
        <taxon>Bacillaceae</taxon>
        <taxon>Cerasibacillus</taxon>
    </lineage>
</organism>
<dbReference type="PANTHER" id="PTHR39188">
    <property type="entry name" value="MEMBRANE-ASSOCIATED ZINC METALLOPROTEASE M50B"/>
    <property type="match status" value="1"/>
</dbReference>
<evidence type="ECO:0000256" key="10">
    <source>
        <dbReference type="ARBA" id="ARBA00023049"/>
    </source>
</evidence>
<keyword evidence="15" id="KW-1185">Reference proteome</keyword>
<evidence type="ECO:0000313" key="15">
    <source>
        <dbReference type="Proteomes" id="UP000321574"/>
    </source>
</evidence>
<gene>
    <name evidence="14" type="ORF">FHP05_03475</name>
</gene>
<evidence type="ECO:0000256" key="2">
    <source>
        <dbReference type="ARBA" id="ARBA00004141"/>
    </source>
</evidence>
<evidence type="ECO:0000256" key="5">
    <source>
        <dbReference type="ARBA" id="ARBA00022692"/>
    </source>
</evidence>
<keyword evidence="9 12" id="KW-1133">Transmembrane helix</keyword>
<dbReference type="GO" id="GO:0016020">
    <property type="term" value="C:membrane"/>
    <property type="evidence" value="ECO:0007669"/>
    <property type="project" value="UniProtKB-SubCell"/>
</dbReference>
<keyword evidence="5 12" id="KW-0812">Transmembrane</keyword>
<evidence type="ECO:0000256" key="4">
    <source>
        <dbReference type="ARBA" id="ARBA00022670"/>
    </source>
</evidence>
<feature type="domain" description="Peptidase M50" evidence="13">
    <location>
        <begin position="110"/>
        <end position="152"/>
    </location>
</feature>
<evidence type="ECO:0000256" key="11">
    <source>
        <dbReference type="ARBA" id="ARBA00023136"/>
    </source>
</evidence>
<keyword evidence="4" id="KW-0645">Protease</keyword>
<keyword evidence="11 12" id="KW-0472">Membrane</keyword>
<evidence type="ECO:0000256" key="6">
    <source>
        <dbReference type="ARBA" id="ARBA00022723"/>
    </source>
</evidence>
<keyword evidence="6" id="KW-0479">Metal-binding</keyword>
<dbReference type="GO" id="GO:0008237">
    <property type="term" value="F:metallopeptidase activity"/>
    <property type="evidence" value="ECO:0007669"/>
    <property type="project" value="UniProtKB-KW"/>
</dbReference>
<protein>
    <submittedName>
        <fullName evidence="14">Stage IV sporulation protein FB</fullName>
    </submittedName>
</protein>
<evidence type="ECO:0000256" key="12">
    <source>
        <dbReference type="SAM" id="Phobius"/>
    </source>
</evidence>
<comment type="caution">
    <text evidence="14">The sequence shown here is derived from an EMBL/GenBank/DDBJ whole genome shotgun (WGS) entry which is preliminary data.</text>
</comment>
<dbReference type="EMBL" id="VDUW01000001">
    <property type="protein sequence ID" value="TXL68129.1"/>
    <property type="molecule type" value="Genomic_DNA"/>
</dbReference>
<dbReference type="Proteomes" id="UP000321574">
    <property type="component" value="Unassembled WGS sequence"/>
</dbReference>
<comment type="cofactor">
    <cofactor evidence="1">
        <name>Zn(2+)</name>
        <dbReference type="ChEBI" id="CHEBI:29105"/>
    </cofactor>
</comment>